<dbReference type="RefSeq" id="WP_344899571.1">
    <property type="nucleotide sequence ID" value="NZ_BAABAS010000015.1"/>
</dbReference>
<gene>
    <name evidence="4" type="ORF">GCM10022254_44230</name>
</gene>
<protein>
    <submittedName>
        <fullName evidence="4">DUF4129 domain-containing protein</fullName>
    </submittedName>
</protein>
<keyword evidence="2" id="KW-0472">Membrane</keyword>
<feature type="region of interest" description="Disordered" evidence="1">
    <location>
        <begin position="221"/>
        <end position="245"/>
    </location>
</feature>
<evidence type="ECO:0000259" key="3">
    <source>
        <dbReference type="Pfam" id="PF13559"/>
    </source>
</evidence>
<keyword evidence="2" id="KW-0812">Transmembrane</keyword>
<organism evidence="4 5">
    <name type="scientific">Actinomadura meridiana</name>
    <dbReference type="NCBI Taxonomy" id="559626"/>
    <lineage>
        <taxon>Bacteria</taxon>
        <taxon>Bacillati</taxon>
        <taxon>Actinomycetota</taxon>
        <taxon>Actinomycetes</taxon>
        <taxon>Streptosporangiales</taxon>
        <taxon>Thermomonosporaceae</taxon>
        <taxon>Actinomadura</taxon>
    </lineage>
</organism>
<evidence type="ECO:0000313" key="4">
    <source>
        <dbReference type="EMBL" id="GAA4235899.1"/>
    </source>
</evidence>
<accession>A0ABP8C956</accession>
<reference evidence="5" key="1">
    <citation type="journal article" date="2019" name="Int. J. Syst. Evol. Microbiol.">
        <title>The Global Catalogue of Microorganisms (GCM) 10K type strain sequencing project: providing services to taxonomists for standard genome sequencing and annotation.</title>
        <authorList>
            <consortium name="The Broad Institute Genomics Platform"/>
            <consortium name="The Broad Institute Genome Sequencing Center for Infectious Disease"/>
            <person name="Wu L."/>
            <person name="Ma J."/>
        </authorList>
    </citation>
    <scope>NUCLEOTIDE SEQUENCE [LARGE SCALE GENOMIC DNA]</scope>
    <source>
        <strain evidence="5">JCM 17440</strain>
    </source>
</reference>
<evidence type="ECO:0000256" key="2">
    <source>
        <dbReference type="SAM" id="Phobius"/>
    </source>
</evidence>
<evidence type="ECO:0000256" key="1">
    <source>
        <dbReference type="SAM" id="MobiDB-lite"/>
    </source>
</evidence>
<feature type="domain" description="Protein-glutamine gamma-glutamyltransferase-like C-terminal" evidence="3">
    <location>
        <begin position="148"/>
        <end position="214"/>
    </location>
</feature>
<dbReference type="EMBL" id="BAABAS010000015">
    <property type="protein sequence ID" value="GAA4235899.1"/>
    <property type="molecule type" value="Genomic_DNA"/>
</dbReference>
<evidence type="ECO:0000313" key="5">
    <source>
        <dbReference type="Proteomes" id="UP001501710"/>
    </source>
</evidence>
<keyword evidence="2" id="KW-1133">Transmembrane helix</keyword>
<dbReference type="InterPro" id="IPR025403">
    <property type="entry name" value="TgpA-like_C"/>
</dbReference>
<sequence length="245" mass="27210">MTRLSPLLHSALPHSTGLNSAVLDPVGRDEAREMARRELEKQIYQRDKPSWLERHWDEFAEWLRDLFSKSPTPDSQSSGSGWMSIVVIIAVLVIAAALVAWLMRGRRNLRSRTDPLLGDEPSTALDHRTTAEQHAQAGQWAEAIRERLRAIARDLEERAVLPARPGRTADELAQETGEAVPQLADDLRAAVQIFDDVWYGDRPGTADGYARVKDVDEKLRAAKPKPLEADELTPAGAGADGGPRW</sequence>
<proteinExistence type="predicted"/>
<feature type="transmembrane region" description="Helical" evidence="2">
    <location>
        <begin position="81"/>
        <end position="103"/>
    </location>
</feature>
<comment type="caution">
    <text evidence="4">The sequence shown here is derived from an EMBL/GenBank/DDBJ whole genome shotgun (WGS) entry which is preliminary data.</text>
</comment>
<dbReference type="Pfam" id="PF13559">
    <property type="entry name" value="DUF4129"/>
    <property type="match status" value="1"/>
</dbReference>
<dbReference type="Proteomes" id="UP001501710">
    <property type="component" value="Unassembled WGS sequence"/>
</dbReference>
<name>A0ABP8C956_9ACTN</name>
<keyword evidence="5" id="KW-1185">Reference proteome</keyword>